<evidence type="ECO:0000313" key="2">
    <source>
        <dbReference type="EMBL" id="RGV48592.1"/>
    </source>
</evidence>
<evidence type="ECO:0000313" key="3">
    <source>
        <dbReference type="Proteomes" id="UP000283850"/>
    </source>
</evidence>
<organism evidence="2 3">
    <name type="scientific">Bacteroides intestinalis</name>
    <dbReference type="NCBI Taxonomy" id="329854"/>
    <lineage>
        <taxon>Bacteria</taxon>
        <taxon>Pseudomonadati</taxon>
        <taxon>Bacteroidota</taxon>
        <taxon>Bacteroidia</taxon>
        <taxon>Bacteroidales</taxon>
        <taxon>Bacteroidaceae</taxon>
        <taxon>Bacteroides</taxon>
    </lineage>
</organism>
<dbReference type="EMBL" id="QRZF01000022">
    <property type="protein sequence ID" value="RGV48592.1"/>
    <property type="molecule type" value="Genomic_DNA"/>
</dbReference>
<dbReference type="RefSeq" id="WP_022394460.1">
    <property type="nucleotide sequence ID" value="NZ_QRZF01000022.1"/>
</dbReference>
<dbReference type="Gene3D" id="3.90.550.10">
    <property type="entry name" value="Spore Coat Polysaccharide Biosynthesis Protein SpsA, Chain A"/>
    <property type="match status" value="1"/>
</dbReference>
<dbReference type="AlphaFoldDB" id="A0A412XTG8"/>
<dbReference type="PANTHER" id="PTHR22916:SF3">
    <property type="entry name" value="UDP-GLCNAC:BETAGAL BETA-1,3-N-ACETYLGLUCOSAMINYLTRANSFERASE-LIKE PROTEIN 1"/>
    <property type="match status" value="1"/>
</dbReference>
<protein>
    <submittedName>
        <fullName evidence="2">Glycosyltransferase</fullName>
    </submittedName>
</protein>
<keyword evidence="2" id="KW-0808">Transferase</keyword>
<dbReference type="GO" id="GO:0016758">
    <property type="term" value="F:hexosyltransferase activity"/>
    <property type="evidence" value="ECO:0007669"/>
    <property type="project" value="UniProtKB-ARBA"/>
</dbReference>
<dbReference type="Proteomes" id="UP000283850">
    <property type="component" value="Unassembled WGS sequence"/>
</dbReference>
<comment type="caution">
    <text evidence="2">The sequence shown here is derived from an EMBL/GenBank/DDBJ whole genome shotgun (WGS) entry which is preliminary data.</text>
</comment>
<name>A0A412XTG8_9BACE</name>
<dbReference type="PANTHER" id="PTHR22916">
    <property type="entry name" value="GLYCOSYLTRANSFERASE"/>
    <property type="match status" value="1"/>
</dbReference>
<proteinExistence type="predicted"/>
<dbReference type="Pfam" id="PF00535">
    <property type="entry name" value="Glycos_transf_2"/>
    <property type="match status" value="1"/>
</dbReference>
<evidence type="ECO:0000259" key="1">
    <source>
        <dbReference type="Pfam" id="PF00535"/>
    </source>
</evidence>
<feature type="domain" description="Glycosyltransferase 2-like" evidence="1">
    <location>
        <begin position="16"/>
        <end position="188"/>
    </location>
</feature>
<dbReference type="SUPFAM" id="SSF53448">
    <property type="entry name" value="Nucleotide-diphospho-sugar transferases"/>
    <property type="match status" value="1"/>
</dbReference>
<gene>
    <name evidence="2" type="ORF">DWW10_21785</name>
</gene>
<dbReference type="InterPro" id="IPR029044">
    <property type="entry name" value="Nucleotide-diphossugar_trans"/>
</dbReference>
<sequence>MENDMRPVMVSIQCLVFNHEHYLRKCLDGIVMQKTNFRFEAIVHDDVSTDKSVEIIREYSERYPNIIKPIYEKENQWSKGNMALDILMRDACIGKYIAICEGDDFWIDTNKLQEQFDAMELNPEYSICFNRVQVVEEDGVTKRNLIPWEESKIKQGIVTMKTVVDEEFLGQHWCFHTCSFFMRREIYSKYIEFRKDVLTSFPYGDMPLIMCALTTGNGFYIDKVMGCYRFMSGGWNSNSGKDKKKAMQIIQKVVEGYNQFDEYTNFKYHKGISWRNNRAIFFGLYKGLSLNPKYWRYYPEMLTLIIKNIKKKWK</sequence>
<reference evidence="2 3" key="1">
    <citation type="submission" date="2018-08" db="EMBL/GenBank/DDBJ databases">
        <title>A genome reference for cultivated species of the human gut microbiota.</title>
        <authorList>
            <person name="Zou Y."/>
            <person name="Xue W."/>
            <person name="Luo G."/>
        </authorList>
    </citation>
    <scope>NUCLEOTIDE SEQUENCE [LARGE SCALE GENOMIC DNA]</scope>
    <source>
        <strain evidence="2 3">AF14-32</strain>
    </source>
</reference>
<accession>A0A412XTG8</accession>
<dbReference type="InterPro" id="IPR001173">
    <property type="entry name" value="Glyco_trans_2-like"/>
</dbReference>